<evidence type="ECO:0000313" key="2">
    <source>
        <dbReference type="EMBL" id="GAT57508.1"/>
    </source>
</evidence>
<feature type="domain" description="F-box" evidence="1">
    <location>
        <begin position="15"/>
        <end position="49"/>
    </location>
</feature>
<dbReference type="SMART" id="SM00256">
    <property type="entry name" value="FBOX"/>
    <property type="match status" value="1"/>
</dbReference>
<dbReference type="EMBL" id="DF849478">
    <property type="protein sequence ID" value="GAT57508.1"/>
    <property type="molecule type" value="Genomic_DNA"/>
</dbReference>
<dbReference type="CDD" id="cd09917">
    <property type="entry name" value="F-box_SF"/>
    <property type="match status" value="1"/>
</dbReference>
<dbReference type="PROSITE" id="PS50181">
    <property type="entry name" value="FBOX"/>
    <property type="match status" value="1"/>
</dbReference>
<dbReference type="Proteomes" id="UP000815677">
    <property type="component" value="Unassembled WGS sequence"/>
</dbReference>
<proteinExistence type="predicted"/>
<protein>
    <recommendedName>
        <fullName evidence="1">F-box domain-containing protein</fullName>
    </recommendedName>
</protein>
<organism evidence="2 3">
    <name type="scientific">Mycena chlorophos</name>
    <name type="common">Agaric fungus</name>
    <name type="synonym">Agaricus chlorophos</name>
    <dbReference type="NCBI Taxonomy" id="658473"/>
    <lineage>
        <taxon>Eukaryota</taxon>
        <taxon>Fungi</taxon>
        <taxon>Dikarya</taxon>
        <taxon>Basidiomycota</taxon>
        <taxon>Agaricomycotina</taxon>
        <taxon>Agaricomycetes</taxon>
        <taxon>Agaricomycetidae</taxon>
        <taxon>Agaricales</taxon>
        <taxon>Marasmiineae</taxon>
        <taxon>Mycenaceae</taxon>
        <taxon>Mycena</taxon>
    </lineage>
</organism>
<dbReference type="Pfam" id="PF12937">
    <property type="entry name" value="F-box-like"/>
    <property type="match status" value="1"/>
</dbReference>
<accession>A0ABQ0M2D4</accession>
<name>A0ABQ0M2D4_MYCCL</name>
<gene>
    <name evidence="2" type="ORF">MCHLO_14032</name>
</gene>
<dbReference type="InterPro" id="IPR036047">
    <property type="entry name" value="F-box-like_dom_sf"/>
</dbReference>
<evidence type="ECO:0000313" key="3">
    <source>
        <dbReference type="Proteomes" id="UP000815677"/>
    </source>
</evidence>
<dbReference type="InterPro" id="IPR001810">
    <property type="entry name" value="F-box_dom"/>
</dbReference>
<evidence type="ECO:0000259" key="1">
    <source>
        <dbReference type="PROSITE" id="PS50181"/>
    </source>
</evidence>
<dbReference type="Gene3D" id="1.20.1280.50">
    <property type="match status" value="1"/>
</dbReference>
<dbReference type="SUPFAM" id="SSF81383">
    <property type="entry name" value="F-box domain"/>
    <property type="match status" value="1"/>
</dbReference>
<reference evidence="2" key="1">
    <citation type="submission" date="2014-09" db="EMBL/GenBank/DDBJ databases">
        <title>Genome sequence of the luminous mushroom Mycena chlorophos for searching fungal bioluminescence genes.</title>
        <authorList>
            <person name="Tanaka Y."/>
            <person name="Kasuga D."/>
            <person name="Oba Y."/>
            <person name="Hase S."/>
            <person name="Sato K."/>
            <person name="Oba Y."/>
            <person name="Sakakibara Y."/>
        </authorList>
    </citation>
    <scope>NUCLEOTIDE SEQUENCE</scope>
</reference>
<sequence>MDRLRLWLSPKRNSTNGLSALPTEVWAEVFTHLEDEGLFSAAQVCRTFNRACTEVSMLKYGATLPQLNEGTAVLRRPSAGALGTLRISLHLLPRLKRLSCRLTADESFFGALRSLIRTVDRSPKLESLHFGVQRTSWLEESRLDEYANLFHDLTAAMTSKGDGHVVHAEPGKREGGCGRVWVSSTRDLCREQITPAYKPLSRFQRFAAALGFKKYSRRVVIDPPEKEKAGERARWCNIAEVDHVLVGILDVRLNDKPHRLALASINPHKMLALRFRRTRPRHKLACNYMHQKLLNEALPYLHFPRLEAVSVAEMHLDWSVFTRFLTRHAETLTLLSSESREADQLYPHVGVDPAATKSLPNVRYLRAKSCAGMLALMGAVPRDEPCTLELTFERWNSVFGKHNFAFMRNAERAVLQRIASRTAETTLKLDVQSADDLQMAAADLALVQSLHCVSAVHLSCMNVAVLEWLAQLPDLKVLRVDKEAQAACDEATFVKQAQVAFSSRGIFIASSKFE</sequence>
<keyword evidence="3" id="KW-1185">Reference proteome</keyword>